<reference evidence="2" key="1">
    <citation type="submission" date="2017-07" db="EMBL/GenBank/DDBJ databases">
        <title>Taro Niue Genome Assembly and Annotation.</title>
        <authorList>
            <person name="Atibalentja N."/>
            <person name="Keating K."/>
            <person name="Fields C.J."/>
        </authorList>
    </citation>
    <scope>NUCLEOTIDE SEQUENCE</scope>
    <source>
        <strain evidence="2">Niue_2</strain>
        <tissue evidence="2">Leaf</tissue>
    </source>
</reference>
<dbReference type="AlphaFoldDB" id="A0A843UK16"/>
<name>A0A843UK16_COLES</name>
<evidence type="ECO:0000313" key="2">
    <source>
        <dbReference type="EMBL" id="MQL81403.1"/>
    </source>
</evidence>
<dbReference type="EMBL" id="NMUH01000565">
    <property type="protein sequence ID" value="MQL81403.1"/>
    <property type="molecule type" value="Genomic_DNA"/>
</dbReference>
<gene>
    <name evidence="2" type="ORF">Taro_013869</name>
</gene>
<feature type="compositionally biased region" description="Basic and acidic residues" evidence="1">
    <location>
        <begin position="1"/>
        <end position="14"/>
    </location>
</feature>
<proteinExistence type="predicted"/>
<feature type="region of interest" description="Disordered" evidence="1">
    <location>
        <begin position="1"/>
        <end position="73"/>
    </location>
</feature>
<sequence>MGYHSAKWDPDRCGLESSGVASDGTRSHMRGGLNYGCDGYNRPNEPQRAYGHEDLRRSSKGGPSQPMSDHRSLKWQIEEIGVVEEMIQRRALSV</sequence>
<evidence type="ECO:0000313" key="3">
    <source>
        <dbReference type="Proteomes" id="UP000652761"/>
    </source>
</evidence>
<accession>A0A843UK16</accession>
<organism evidence="2 3">
    <name type="scientific">Colocasia esculenta</name>
    <name type="common">Wild taro</name>
    <name type="synonym">Arum esculentum</name>
    <dbReference type="NCBI Taxonomy" id="4460"/>
    <lineage>
        <taxon>Eukaryota</taxon>
        <taxon>Viridiplantae</taxon>
        <taxon>Streptophyta</taxon>
        <taxon>Embryophyta</taxon>
        <taxon>Tracheophyta</taxon>
        <taxon>Spermatophyta</taxon>
        <taxon>Magnoliopsida</taxon>
        <taxon>Liliopsida</taxon>
        <taxon>Araceae</taxon>
        <taxon>Aroideae</taxon>
        <taxon>Colocasieae</taxon>
        <taxon>Colocasia</taxon>
    </lineage>
</organism>
<protein>
    <submittedName>
        <fullName evidence="2">Uncharacterized protein</fullName>
    </submittedName>
</protein>
<evidence type="ECO:0000256" key="1">
    <source>
        <dbReference type="SAM" id="MobiDB-lite"/>
    </source>
</evidence>
<comment type="caution">
    <text evidence="2">The sequence shown here is derived from an EMBL/GenBank/DDBJ whole genome shotgun (WGS) entry which is preliminary data.</text>
</comment>
<keyword evidence="3" id="KW-1185">Reference proteome</keyword>
<dbReference type="Proteomes" id="UP000652761">
    <property type="component" value="Unassembled WGS sequence"/>
</dbReference>